<evidence type="ECO:0000313" key="2">
    <source>
        <dbReference type="EMBL" id="KGM37288.1"/>
    </source>
</evidence>
<accession>A0A0A0DHF4</accession>
<dbReference type="InterPro" id="IPR016181">
    <property type="entry name" value="Acyl_CoA_acyltransferase"/>
</dbReference>
<dbReference type="RefSeq" id="WP_037616251.1">
    <property type="nucleotide sequence ID" value="NZ_JPEN01000061.1"/>
</dbReference>
<dbReference type="InterPro" id="IPR000182">
    <property type="entry name" value="GNAT_dom"/>
</dbReference>
<dbReference type="PATRIC" id="fig|176090.4.peg.900"/>
<dbReference type="AlphaFoldDB" id="A0A0A0DHF4"/>
<proteinExistence type="predicted"/>
<reference evidence="2 3" key="1">
    <citation type="submission" date="2014-06" db="EMBL/GenBank/DDBJ databases">
        <authorList>
            <person name="Teng J.L."/>
            <person name="Huang Y."/>
            <person name="Tse H."/>
            <person name="Lau S.K."/>
            <person name="Woo P.C."/>
        </authorList>
    </citation>
    <scope>NUCLEOTIDE SEQUENCE [LARGE SCALE GENOMIC DNA]</scope>
    <source>
        <strain evidence="2 3">HKU4</strain>
    </source>
</reference>
<evidence type="ECO:0000259" key="1">
    <source>
        <dbReference type="PROSITE" id="PS51186"/>
    </source>
</evidence>
<dbReference type="PROSITE" id="PS51186">
    <property type="entry name" value="GNAT"/>
    <property type="match status" value="1"/>
</dbReference>
<sequence length="286" mass="33612">MPIPNVRQEESIMVDNGLRLRAYDGQFELAFDWYQDPEVIYLIDGNRNPYSLERIQRMYEYLAERGEVYFIEVWEQERWLPIGDVTFWQEDLPILIGNAAYRGRGIGRKVISALVERGRLLGYHQLTIQEIFDFNQASRRMFEAIGFYQIVPMEKGWAYALDLSLPLTKIQPSQFYLSQDKLDKISIDFEAGEMSPLPIKRLDGKIFFTDGHSRAFKAYCAGLLDIPVYFDGDELNWDFYRYCVQACEQRGIFSIADLQNRILSQSDYQIQWLDWCKTESRKFGSS</sequence>
<evidence type="ECO:0000313" key="3">
    <source>
        <dbReference type="Proteomes" id="UP000030019"/>
    </source>
</evidence>
<dbReference type="CDD" id="cd04301">
    <property type="entry name" value="NAT_SF"/>
    <property type="match status" value="1"/>
</dbReference>
<comment type="caution">
    <text evidence="2">The sequence shown here is derived from an EMBL/GenBank/DDBJ whole genome shotgun (WGS) entry which is preliminary data.</text>
</comment>
<dbReference type="Gene3D" id="3.40.630.30">
    <property type="match status" value="1"/>
</dbReference>
<feature type="domain" description="N-acetyltransferase" evidence="1">
    <location>
        <begin position="18"/>
        <end position="168"/>
    </location>
</feature>
<organism evidence="2 3">
    <name type="scientific">Streptococcus sinensis</name>
    <dbReference type="NCBI Taxonomy" id="176090"/>
    <lineage>
        <taxon>Bacteria</taxon>
        <taxon>Bacillati</taxon>
        <taxon>Bacillota</taxon>
        <taxon>Bacilli</taxon>
        <taxon>Lactobacillales</taxon>
        <taxon>Streptococcaceae</taxon>
        <taxon>Streptococcus</taxon>
    </lineage>
</organism>
<dbReference type="Pfam" id="PF13302">
    <property type="entry name" value="Acetyltransf_3"/>
    <property type="match status" value="1"/>
</dbReference>
<dbReference type="SUPFAM" id="SSF55729">
    <property type="entry name" value="Acyl-CoA N-acyltransferases (Nat)"/>
    <property type="match status" value="1"/>
</dbReference>
<keyword evidence="3" id="KW-1185">Reference proteome</keyword>
<dbReference type="STRING" id="176090.SSIN_0928"/>
<dbReference type="Proteomes" id="UP000030019">
    <property type="component" value="Unassembled WGS sequence"/>
</dbReference>
<dbReference type="GO" id="GO:0016747">
    <property type="term" value="F:acyltransferase activity, transferring groups other than amino-acyl groups"/>
    <property type="evidence" value="ECO:0007669"/>
    <property type="project" value="InterPro"/>
</dbReference>
<dbReference type="EMBL" id="JPEN01000061">
    <property type="protein sequence ID" value="KGM37288.1"/>
    <property type="molecule type" value="Genomic_DNA"/>
</dbReference>
<name>A0A0A0DHF4_9STRE</name>
<dbReference type="eggNOG" id="COG1670">
    <property type="taxonomic scope" value="Bacteria"/>
</dbReference>
<gene>
    <name evidence="2" type="ORF">SSIN_0928</name>
</gene>
<protein>
    <recommendedName>
        <fullName evidence="1">N-acetyltransferase domain-containing protein</fullName>
    </recommendedName>
</protein>